<keyword evidence="1" id="KW-0732">Signal</keyword>
<reference evidence="2 3" key="1">
    <citation type="journal article" date="2019" name="ISME J.">
        <title>Genome analyses of uncultured TG2/ZB3 bacteria in 'Margulisbacteria' specifically attached to ectosymbiotic spirochetes of protists in the termite gut.</title>
        <authorList>
            <person name="Utami Y.D."/>
            <person name="Kuwahara H."/>
            <person name="Igai K."/>
            <person name="Murakami T."/>
            <person name="Sugaya K."/>
            <person name="Morikawa T."/>
            <person name="Nagura Y."/>
            <person name="Yuki M."/>
            <person name="Deevong P."/>
            <person name="Inoue T."/>
            <person name="Kihara K."/>
            <person name="Lo N."/>
            <person name="Yamada A."/>
            <person name="Ohkuma M."/>
            <person name="Hongoh Y."/>
        </authorList>
    </citation>
    <scope>NUCLEOTIDE SEQUENCE [LARGE SCALE GENOMIC DNA]</scope>
    <source>
        <strain evidence="2">NkOx7-01</strain>
    </source>
</reference>
<dbReference type="Proteomes" id="UP000269352">
    <property type="component" value="Unassembled WGS sequence"/>
</dbReference>
<organism evidence="2 3">
    <name type="scientific">Termititenax aidoneus</name>
    <dbReference type="NCBI Taxonomy" id="2218524"/>
    <lineage>
        <taxon>Bacteria</taxon>
        <taxon>Bacillati</taxon>
        <taxon>Candidatus Margulisiibacteriota</taxon>
        <taxon>Candidatus Termititenacia</taxon>
        <taxon>Candidatus Termititenacales</taxon>
        <taxon>Candidatus Termititenacaceae</taxon>
        <taxon>Candidatus Termititenax</taxon>
    </lineage>
</organism>
<name>A0A388TAW9_TERA1</name>
<gene>
    <name evidence="2" type="ORF">NO1_1163</name>
</gene>
<evidence type="ECO:0000256" key="1">
    <source>
        <dbReference type="SAM" id="SignalP"/>
    </source>
</evidence>
<sequence length="318" mass="35609">MKKFLILLSLFSVLLAMGEIPETPKDGKIHYDESTKQMRFAVTDDGHAEPQAFSTEETGLKLLSGSLIARKLNESKNEVSGNFGVRNVSLKFQRVSPNLELDNIDFIIRFYDETGEVLGNINHRIQPVNFNDNFLILTVSGVTYKLDKLPHNFRVGIRNYALKGTAAAENHDHDATWSLNPFAFFTGGLDFMAIDMLTLSKENAARWQDFDTEKTGLSLVGARVKNSNSEANGYYVEIDLEREDPQLELAKIEYLVTLYDKIGNACGQVTINDSRPVFNDNNISTPTSGGMVGIFNKPYNLSVRIQKYTTADGREVSF</sequence>
<evidence type="ECO:0000313" key="3">
    <source>
        <dbReference type="Proteomes" id="UP000269352"/>
    </source>
</evidence>
<proteinExistence type="predicted"/>
<dbReference type="EMBL" id="BGZN01000023">
    <property type="protein sequence ID" value="GBR73893.1"/>
    <property type="molecule type" value="Genomic_DNA"/>
</dbReference>
<keyword evidence="3" id="KW-1185">Reference proteome</keyword>
<dbReference type="AlphaFoldDB" id="A0A388TAW9"/>
<evidence type="ECO:0000313" key="2">
    <source>
        <dbReference type="EMBL" id="GBR73893.1"/>
    </source>
</evidence>
<comment type="caution">
    <text evidence="2">The sequence shown here is derived from an EMBL/GenBank/DDBJ whole genome shotgun (WGS) entry which is preliminary data.</text>
</comment>
<protein>
    <submittedName>
        <fullName evidence="2">Uncharacterized protein</fullName>
    </submittedName>
</protein>
<feature type="signal peptide" evidence="1">
    <location>
        <begin position="1"/>
        <end position="18"/>
    </location>
</feature>
<feature type="chain" id="PRO_5017255771" evidence="1">
    <location>
        <begin position="19"/>
        <end position="318"/>
    </location>
</feature>
<accession>A0A388TAW9</accession>